<dbReference type="OrthoDB" id="683959at2759"/>
<evidence type="ECO:0000256" key="6">
    <source>
        <dbReference type="ARBA" id="ARBA00023242"/>
    </source>
</evidence>
<dbReference type="Gramene" id="TraesMAC5D03G03027770.1">
    <property type="protein sequence ID" value="TraesMAC5D03G03027770.1.CDS1"/>
    <property type="gene ID" value="TraesMAC5D03G03027770"/>
</dbReference>
<dbReference type="Gramene" id="TraesPARA_EIv1.0_1764350.1">
    <property type="protein sequence ID" value="TraesPARA_EIv1.0_1764350.1.CDS1"/>
    <property type="gene ID" value="TraesPARA_EIv1.0_1764350"/>
</dbReference>
<dbReference type="Gramene" id="TraesJAG5D03G03028890.1">
    <property type="protein sequence ID" value="TraesJAG5D03G03028890.1.CDS1"/>
    <property type="gene ID" value="TraesJAG5D03G03028890"/>
</dbReference>
<dbReference type="Gramene" id="TraesARI5D03G02981260.1">
    <property type="protein sequence ID" value="TraesARI5D03G02981260.1.CDS1"/>
    <property type="gene ID" value="TraesARI5D03G02981260"/>
</dbReference>
<dbReference type="GeneID" id="123119100"/>
<comment type="subcellular location">
    <subcellularLocation>
        <location evidence="1">Nucleus</location>
    </subcellularLocation>
</comment>
<dbReference type="Proteomes" id="UP000019116">
    <property type="component" value="Chromosome 5D"/>
</dbReference>
<feature type="compositionally biased region" description="Polar residues" evidence="7">
    <location>
        <begin position="29"/>
        <end position="49"/>
    </location>
</feature>
<dbReference type="Gramene" id="TraesCLE_scaffold_107286_01G000200.1">
    <property type="protein sequence ID" value="TraesCLE_scaffold_107286_01G000200.1"/>
    <property type="gene ID" value="TraesCLE_scaffold_107286_01G000200"/>
</dbReference>
<keyword evidence="3" id="KW-0805">Transcription regulation</keyword>
<dbReference type="EnsemblPlants" id="TraesCS5D02G016200.1">
    <property type="protein sequence ID" value="TraesCS5D02G016200.1.cds1"/>
    <property type="gene ID" value="TraesCS5D02G016200"/>
</dbReference>
<keyword evidence="10" id="KW-1185">Reference proteome</keyword>
<dbReference type="Gramene" id="TraesSYM5D03G02968300.1">
    <property type="protein sequence ID" value="TraesSYM5D03G02968300.1.CDS1"/>
    <property type="gene ID" value="TraesSYM5D03G02968300"/>
</dbReference>
<proteinExistence type="inferred from homology"/>
<gene>
    <name evidence="9" type="primary">LOC123119100</name>
</gene>
<comment type="similarity">
    <text evidence="2">Belongs to the bZIP family.</text>
</comment>
<dbReference type="GO" id="GO:0003700">
    <property type="term" value="F:DNA-binding transcription factor activity"/>
    <property type="evidence" value="ECO:0000318"/>
    <property type="project" value="GO_Central"/>
</dbReference>
<dbReference type="GO" id="GO:0045893">
    <property type="term" value="P:positive regulation of DNA-templated transcription"/>
    <property type="evidence" value="ECO:0000318"/>
    <property type="project" value="GO_Central"/>
</dbReference>
<dbReference type="Gramene" id="TraesNOR5D03G03057910.1">
    <property type="protein sequence ID" value="TraesNOR5D03G03057910.1.CDS1"/>
    <property type="gene ID" value="TraesNOR5D03G03057910"/>
</dbReference>
<dbReference type="Gramene" id="TraesSTA5D03G03020450.1">
    <property type="protein sequence ID" value="TraesSTA5D03G03020450.1.CDS1"/>
    <property type="gene ID" value="TraesSTA5D03G03020450"/>
</dbReference>
<keyword evidence="4" id="KW-0238">DNA-binding</keyword>
<dbReference type="Gramene" id="TraesCS5D03G0035900.1">
    <property type="protein sequence ID" value="TraesCS5D03G0035900.1.CDS1"/>
    <property type="gene ID" value="TraesCS5D03G0035900"/>
</dbReference>
<dbReference type="Gramene" id="TraesCS5D02G016200.1">
    <property type="protein sequence ID" value="TraesCS5D02G016200.1.cds1"/>
    <property type="gene ID" value="TraesCS5D02G016200"/>
</dbReference>
<feature type="compositionally biased region" description="Low complexity" evidence="7">
    <location>
        <begin position="89"/>
        <end position="110"/>
    </location>
</feature>
<dbReference type="PROSITE" id="PS50217">
    <property type="entry name" value="BZIP"/>
    <property type="match status" value="1"/>
</dbReference>
<evidence type="ECO:0000256" key="5">
    <source>
        <dbReference type="ARBA" id="ARBA00023163"/>
    </source>
</evidence>
<feature type="domain" description="BZIP" evidence="8">
    <location>
        <begin position="115"/>
        <end position="161"/>
    </location>
</feature>
<protein>
    <recommendedName>
        <fullName evidence="8">BZIP domain-containing protein</fullName>
    </recommendedName>
</protein>
<dbReference type="Gramene" id="TraesLDM5D03G03033920.1">
    <property type="protein sequence ID" value="TraesLDM5D03G03033920.1.CDS1"/>
    <property type="gene ID" value="TraesLDM5D03G03033920"/>
</dbReference>
<evidence type="ECO:0000313" key="9">
    <source>
        <dbReference type="EnsemblPlants" id="TraesCS5D02G016200.1.cds1"/>
    </source>
</evidence>
<feature type="region of interest" description="Disordered" evidence="7">
    <location>
        <begin position="20"/>
        <end position="141"/>
    </location>
</feature>
<evidence type="ECO:0000313" key="10">
    <source>
        <dbReference type="Proteomes" id="UP000019116"/>
    </source>
</evidence>
<dbReference type="Gramene" id="TraesCAD_scaffold_027700_01G000300.1">
    <property type="protein sequence ID" value="TraesCAD_scaffold_027700_01G000300.1"/>
    <property type="gene ID" value="TraesCAD_scaffold_027700_01G000300"/>
</dbReference>
<dbReference type="GO" id="GO:0005634">
    <property type="term" value="C:nucleus"/>
    <property type="evidence" value="ECO:0000318"/>
    <property type="project" value="GO_Central"/>
</dbReference>
<evidence type="ECO:0000256" key="3">
    <source>
        <dbReference type="ARBA" id="ARBA00023015"/>
    </source>
</evidence>
<dbReference type="SMART" id="SM00338">
    <property type="entry name" value="BRLZ"/>
    <property type="match status" value="1"/>
</dbReference>
<organism evidence="9">
    <name type="scientific">Triticum aestivum</name>
    <name type="common">Wheat</name>
    <dbReference type="NCBI Taxonomy" id="4565"/>
    <lineage>
        <taxon>Eukaryota</taxon>
        <taxon>Viridiplantae</taxon>
        <taxon>Streptophyta</taxon>
        <taxon>Embryophyta</taxon>
        <taxon>Tracheophyta</taxon>
        <taxon>Spermatophyta</taxon>
        <taxon>Magnoliopsida</taxon>
        <taxon>Liliopsida</taxon>
        <taxon>Poales</taxon>
        <taxon>Poaceae</taxon>
        <taxon>BOP clade</taxon>
        <taxon>Pooideae</taxon>
        <taxon>Triticodae</taxon>
        <taxon>Triticeae</taxon>
        <taxon>Triticinae</taxon>
        <taxon>Triticum</taxon>
    </lineage>
</organism>
<sequence>MALSDVDLDFEAFLAHLASGLDAPPPTQTSPVPALSSSPDLLPMLTSSPEAGLLSPAAPSPLEVPMDTSSPSEGGLLTPGALSPDLPMTTSSPEEGTSSGSAGTVAVAGPDDGDRERRLRRKVSNRESARRSRARKQRHLEEQRAAAATLRAGNRHLAEKLRVARARAGLVALANARLRAQGQALSRRLDAARQALALRQLYAAASASGGALDMQALASLIR</sequence>
<evidence type="ECO:0000256" key="1">
    <source>
        <dbReference type="ARBA" id="ARBA00004123"/>
    </source>
</evidence>
<reference evidence="9" key="2">
    <citation type="submission" date="2018-10" db="UniProtKB">
        <authorList>
            <consortium name="EnsemblPlants"/>
        </authorList>
    </citation>
    <scope>IDENTIFICATION</scope>
</reference>
<evidence type="ECO:0000256" key="4">
    <source>
        <dbReference type="ARBA" id="ARBA00023125"/>
    </source>
</evidence>
<dbReference type="Gramene" id="TraesJUL5D03G03053460.1">
    <property type="protein sequence ID" value="TraesJUL5D03G03053460.1.CDS1"/>
    <property type="gene ID" value="TraesJUL5D03G03053460"/>
</dbReference>
<dbReference type="RefSeq" id="XP_044394710.1">
    <property type="nucleotide sequence ID" value="XM_044538775.1"/>
</dbReference>
<dbReference type="PANTHER" id="PTHR45764">
    <property type="entry name" value="BZIP TRANSCRIPTION FACTOR 44"/>
    <property type="match status" value="1"/>
</dbReference>
<dbReference type="Gramene" id="TraesROB_scaffold_024891_01G000100.1">
    <property type="protein sequence ID" value="TraesROB_scaffold_024891_01G000100.1"/>
    <property type="gene ID" value="TraesROB_scaffold_024891_01G000100"/>
</dbReference>
<reference evidence="9" key="1">
    <citation type="submission" date="2018-08" db="EMBL/GenBank/DDBJ databases">
        <authorList>
            <person name="Rossello M."/>
        </authorList>
    </citation>
    <scope>NUCLEOTIDE SEQUENCE [LARGE SCALE GENOMIC DNA]</scope>
    <source>
        <strain evidence="9">cv. Chinese Spring</strain>
    </source>
</reference>
<dbReference type="InterPro" id="IPR004827">
    <property type="entry name" value="bZIP"/>
</dbReference>
<evidence type="ECO:0000256" key="2">
    <source>
        <dbReference type="ARBA" id="ARBA00007163"/>
    </source>
</evidence>
<name>A0A3B6MKT5_WHEAT</name>
<keyword evidence="6" id="KW-0539">Nucleus</keyword>
<evidence type="ECO:0000256" key="7">
    <source>
        <dbReference type="SAM" id="MobiDB-lite"/>
    </source>
</evidence>
<dbReference type="PANTHER" id="PTHR45764:SF7">
    <property type="entry name" value="OS09G0474000 PROTEIN"/>
    <property type="match status" value="1"/>
</dbReference>
<dbReference type="FunFam" id="1.20.5.170:FF:000020">
    <property type="entry name" value="BZIP transcription factor"/>
    <property type="match status" value="1"/>
</dbReference>
<dbReference type="Gramene" id="TraesLAC5D03G02985060.1">
    <property type="protein sequence ID" value="TraesLAC5D03G02985060.1.CDS1"/>
    <property type="gene ID" value="TraesLAC5D03G02985060"/>
</dbReference>
<keyword evidence="5" id="KW-0804">Transcription</keyword>
<dbReference type="SMR" id="A0A3B6MKT5"/>
<dbReference type="GO" id="GO:0000976">
    <property type="term" value="F:transcription cis-regulatory region binding"/>
    <property type="evidence" value="ECO:0000318"/>
    <property type="project" value="GO_Central"/>
</dbReference>
<dbReference type="PROSITE" id="PS00036">
    <property type="entry name" value="BZIP_BASIC"/>
    <property type="match status" value="1"/>
</dbReference>
<dbReference type="Gramene" id="TraesWEE_scaffold_114719_01G000200.1">
    <property type="protein sequence ID" value="TraesWEE_scaffold_114719_01G000200.1"/>
    <property type="gene ID" value="TraesWEE_scaffold_114719_01G000200"/>
</dbReference>
<dbReference type="InterPro" id="IPR046347">
    <property type="entry name" value="bZIP_sf"/>
</dbReference>
<accession>A0A3B6MKT5</accession>
<dbReference type="AlphaFoldDB" id="A0A3B6MKT5"/>
<dbReference type="SUPFAM" id="SSF57959">
    <property type="entry name" value="Leucine zipper domain"/>
    <property type="match status" value="1"/>
</dbReference>
<evidence type="ECO:0000259" key="8">
    <source>
        <dbReference type="PROSITE" id="PS50217"/>
    </source>
</evidence>